<dbReference type="GO" id="GO:0008270">
    <property type="term" value="F:zinc ion binding"/>
    <property type="evidence" value="ECO:0007669"/>
    <property type="project" value="UniProtKB-KW"/>
</dbReference>
<dbReference type="EMBL" id="JACAZI010000001">
    <property type="protein sequence ID" value="KAF7372489.1"/>
    <property type="molecule type" value="Genomic_DNA"/>
</dbReference>
<feature type="domain" description="SWIM-type" evidence="3">
    <location>
        <begin position="249"/>
        <end position="280"/>
    </location>
</feature>
<feature type="compositionally biased region" description="Basic residues" evidence="2">
    <location>
        <begin position="413"/>
        <end position="423"/>
    </location>
</feature>
<comment type="caution">
    <text evidence="4">The sequence shown here is derived from an EMBL/GenBank/DDBJ whole genome shotgun (WGS) entry which is preliminary data.</text>
</comment>
<feature type="region of interest" description="Disordered" evidence="2">
    <location>
        <begin position="404"/>
        <end position="441"/>
    </location>
</feature>
<evidence type="ECO:0000256" key="1">
    <source>
        <dbReference type="PROSITE-ProRule" id="PRU00325"/>
    </source>
</evidence>
<gene>
    <name evidence="4" type="ORF">MVEN_00110600</name>
</gene>
<evidence type="ECO:0000256" key="2">
    <source>
        <dbReference type="SAM" id="MobiDB-lite"/>
    </source>
</evidence>
<protein>
    <recommendedName>
        <fullName evidence="3">SWIM-type domain-containing protein</fullName>
    </recommendedName>
</protein>
<keyword evidence="1" id="KW-0862">Zinc</keyword>
<dbReference type="InterPro" id="IPR045967">
    <property type="entry name" value="HAM1-like_N"/>
</dbReference>
<sequence>MHLPARTPGSDELSQNLAEFSITLTNFRIPKRSNEVTNLGTTPSPRNTGSAGSDVEKVIVDCQKHKQEPVCWLLDAIHTWARHARDVGKGGKEGEGLVPAGKLAQAPSLRSALYLFRTLLERIVNAPLEPVLAVARVLATGAANDSTRYWMPDHVVKMWSAVFRTSRSIFENCDTNMLIEATLLNEVLPYYALKQRRQDLGFEGPDLEVKKRKDILEWSQAYIKSDIMQVGDSGSKFLVRSKSDPSRVYEVDIDTYTCTCIDYPLICFCKHICAVQRLFDEPGNPPDGARASPKVPSLTLSLPPQDRLESNVPQDFSGLKPNVCTVIAEKLERLAARLRRPCKNDSEIPALGDLELALDSMLLVTETGAVLPAAQHFAPVVKETARSTMMPAVKTRCPRVGDPAYGAGVRSGGKAKKEHQKKSKVNEVPLTVPPASTSAPPAPIPVPPAPILAPTPHQPFPPPAYPFTYYHPVPYIYPTAS</sequence>
<reference evidence="4" key="1">
    <citation type="submission" date="2020-05" db="EMBL/GenBank/DDBJ databases">
        <title>Mycena genomes resolve the evolution of fungal bioluminescence.</title>
        <authorList>
            <person name="Tsai I.J."/>
        </authorList>
    </citation>
    <scope>NUCLEOTIDE SEQUENCE</scope>
    <source>
        <strain evidence="4">CCC161011</strain>
    </source>
</reference>
<accession>A0A8H7DEI1</accession>
<proteinExistence type="predicted"/>
<evidence type="ECO:0000313" key="4">
    <source>
        <dbReference type="EMBL" id="KAF7372489.1"/>
    </source>
</evidence>
<evidence type="ECO:0000313" key="5">
    <source>
        <dbReference type="Proteomes" id="UP000620124"/>
    </source>
</evidence>
<keyword evidence="5" id="KW-1185">Reference proteome</keyword>
<keyword evidence="1" id="KW-0479">Metal-binding</keyword>
<evidence type="ECO:0000259" key="3">
    <source>
        <dbReference type="PROSITE" id="PS50966"/>
    </source>
</evidence>
<dbReference type="PROSITE" id="PS50966">
    <property type="entry name" value="ZF_SWIM"/>
    <property type="match status" value="1"/>
</dbReference>
<organism evidence="4 5">
    <name type="scientific">Mycena venus</name>
    <dbReference type="NCBI Taxonomy" id="2733690"/>
    <lineage>
        <taxon>Eukaryota</taxon>
        <taxon>Fungi</taxon>
        <taxon>Dikarya</taxon>
        <taxon>Basidiomycota</taxon>
        <taxon>Agaricomycotina</taxon>
        <taxon>Agaricomycetes</taxon>
        <taxon>Agaricomycetidae</taxon>
        <taxon>Agaricales</taxon>
        <taxon>Marasmiineae</taxon>
        <taxon>Mycenaceae</taxon>
        <taxon>Mycena</taxon>
    </lineage>
</organism>
<dbReference type="InterPro" id="IPR007527">
    <property type="entry name" value="Znf_SWIM"/>
</dbReference>
<keyword evidence="1" id="KW-0863">Zinc-finger</keyword>
<dbReference type="AlphaFoldDB" id="A0A8H7DEI1"/>
<dbReference type="Proteomes" id="UP000620124">
    <property type="component" value="Unassembled WGS sequence"/>
</dbReference>
<dbReference type="Pfam" id="PF19343">
    <property type="entry name" value="HAM1_N"/>
    <property type="match status" value="1"/>
</dbReference>
<name>A0A8H7DEI1_9AGAR</name>
<dbReference type="OrthoDB" id="3265053at2759"/>
<feature type="compositionally biased region" description="Low complexity" evidence="2">
    <location>
        <begin position="429"/>
        <end position="439"/>
    </location>
</feature>